<feature type="domain" description="Protein kinase" evidence="1">
    <location>
        <begin position="26"/>
        <end position="297"/>
    </location>
</feature>
<dbReference type="InterPro" id="IPR011009">
    <property type="entry name" value="Kinase-like_dom_sf"/>
</dbReference>
<dbReference type="PROSITE" id="PS50011">
    <property type="entry name" value="PROTEIN_KINASE_DOM"/>
    <property type="match status" value="1"/>
</dbReference>
<dbReference type="GeneID" id="80910309"/>
<dbReference type="GO" id="GO:0004672">
    <property type="term" value="F:protein kinase activity"/>
    <property type="evidence" value="ECO:0007669"/>
    <property type="project" value="InterPro"/>
</dbReference>
<dbReference type="GO" id="GO:0005524">
    <property type="term" value="F:ATP binding"/>
    <property type="evidence" value="ECO:0007669"/>
    <property type="project" value="InterPro"/>
</dbReference>
<dbReference type="EMBL" id="JAPEUX010000005">
    <property type="protein sequence ID" value="KAJ4351437.1"/>
    <property type="molecule type" value="Genomic_DNA"/>
</dbReference>
<dbReference type="AlphaFoldDB" id="A0A9W8XIF0"/>
<dbReference type="Gene3D" id="1.10.510.10">
    <property type="entry name" value="Transferase(Phosphotransferase) domain 1"/>
    <property type="match status" value="1"/>
</dbReference>
<evidence type="ECO:0000259" key="1">
    <source>
        <dbReference type="PROSITE" id="PS50011"/>
    </source>
</evidence>
<sequence>MSSEPKEIQPKHSSKEDVAIVTNDAYEPILLAGSGSIGIVYFSLSRQDHDAAVKTKATNTFEDLRSKLVTVKVCPDMHLDSVELKTLQTLKENVDEDTEKMFASLVASGHPWIATKAIVPSVSLISLTDLEHPVAKELVLHFLLEMTKACIFMHEVCEPRFVHRDLHLGNMLIDASYQTECGFPGLVVIDFDQSEPVNIVNAWSEWRVDSCVMVSYLLKKPYGKEVDGWHDINHAWFDGTGPVSLRSLRDTLQDMLTEAMASMTPDKMRSILDPVKAVIAKKEDDLRQAFREAGLMD</sequence>
<evidence type="ECO:0000313" key="3">
    <source>
        <dbReference type="Proteomes" id="UP001140513"/>
    </source>
</evidence>
<dbReference type="OrthoDB" id="676979at2759"/>
<accession>A0A9W8XIF0</accession>
<proteinExistence type="predicted"/>
<dbReference type="RefSeq" id="XP_056069793.1">
    <property type="nucleotide sequence ID" value="XM_056215546.1"/>
</dbReference>
<organism evidence="2 3">
    <name type="scientific">Didymosphaeria variabile</name>
    <dbReference type="NCBI Taxonomy" id="1932322"/>
    <lineage>
        <taxon>Eukaryota</taxon>
        <taxon>Fungi</taxon>
        <taxon>Dikarya</taxon>
        <taxon>Ascomycota</taxon>
        <taxon>Pezizomycotina</taxon>
        <taxon>Dothideomycetes</taxon>
        <taxon>Pleosporomycetidae</taxon>
        <taxon>Pleosporales</taxon>
        <taxon>Massarineae</taxon>
        <taxon>Didymosphaeriaceae</taxon>
        <taxon>Didymosphaeria</taxon>
    </lineage>
</organism>
<comment type="caution">
    <text evidence="2">The sequence shown here is derived from an EMBL/GenBank/DDBJ whole genome shotgun (WGS) entry which is preliminary data.</text>
</comment>
<evidence type="ECO:0000313" key="2">
    <source>
        <dbReference type="EMBL" id="KAJ4351437.1"/>
    </source>
</evidence>
<dbReference type="Proteomes" id="UP001140513">
    <property type="component" value="Unassembled WGS sequence"/>
</dbReference>
<reference evidence="2" key="1">
    <citation type="submission" date="2022-10" db="EMBL/GenBank/DDBJ databases">
        <title>Tapping the CABI collections for fungal endophytes: first genome assemblies for Collariella, Neodidymelliopsis, Ascochyta clinopodiicola, Didymella pomorum, Didymosphaeria variabile, Neocosmospora piperis and Neocucurbitaria cava.</title>
        <authorList>
            <person name="Hill R."/>
        </authorList>
    </citation>
    <scope>NUCLEOTIDE SEQUENCE</scope>
    <source>
        <strain evidence="2">IMI 356815</strain>
    </source>
</reference>
<protein>
    <recommendedName>
        <fullName evidence="1">Protein kinase domain-containing protein</fullName>
    </recommendedName>
</protein>
<dbReference type="InterPro" id="IPR000719">
    <property type="entry name" value="Prot_kinase_dom"/>
</dbReference>
<gene>
    <name evidence="2" type="ORF">N0V89_006779</name>
</gene>
<keyword evidence="3" id="KW-1185">Reference proteome</keyword>
<dbReference type="SUPFAM" id="SSF56112">
    <property type="entry name" value="Protein kinase-like (PK-like)"/>
    <property type="match status" value="1"/>
</dbReference>
<name>A0A9W8XIF0_9PLEO</name>